<keyword evidence="1" id="KW-1185">Reference proteome</keyword>
<dbReference type="WBParaSite" id="Hba_12975">
    <property type="protein sequence ID" value="Hba_12975"/>
    <property type="gene ID" value="Hba_12975"/>
</dbReference>
<dbReference type="Proteomes" id="UP000095283">
    <property type="component" value="Unplaced"/>
</dbReference>
<evidence type="ECO:0000313" key="1">
    <source>
        <dbReference type="Proteomes" id="UP000095283"/>
    </source>
</evidence>
<sequence>MGHNRTFPRELRRVVCLMLDEFLKKPLLGRRGILLELRHLIVLTAFSSWFSYRPE</sequence>
<reference evidence="2" key="1">
    <citation type="submission" date="2016-11" db="UniProtKB">
        <authorList>
            <consortium name="WormBaseParasite"/>
        </authorList>
    </citation>
    <scope>IDENTIFICATION</scope>
</reference>
<protein>
    <submittedName>
        <fullName evidence="2">Uncharacterized protein</fullName>
    </submittedName>
</protein>
<name>A0A1I7X673_HETBA</name>
<organism evidence="1 2">
    <name type="scientific">Heterorhabditis bacteriophora</name>
    <name type="common">Entomopathogenic nematode worm</name>
    <dbReference type="NCBI Taxonomy" id="37862"/>
    <lineage>
        <taxon>Eukaryota</taxon>
        <taxon>Metazoa</taxon>
        <taxon>Ecdysozoa</taxon>
        <taxon>Nematoda</taxon>
        <taxon>Chromadorea</taxon>
        <taxon>Rhabditida</taxon>
        <taxon>Rhabditina</taxon>
        <taxon>Rhabditomorpha</taxon>
        <taxon>Strongyloidea</taxon>
        <taxon>Heterorhabditidae</taxon>
        <taxon>Heterorhabditis</taxon>
    </lineage>
</organism>
<evidence type="ECO:0000313" key="2">
    <source>
        <dbReference type="WBParaSite" id="Hba_12975"/>
    </source>
</evidence>
<proteinExistence type="predicted"/>
<dbReference type="AlphaFoldDB" id="A0A1I7X673"/>
<accession>A0A1I7X673</accession>